<dbReference type="Proteomes" id="UP001586593">
    <property type="component" value="Unassembled WGS sequence"/>
</dbReference>
<keyword evidence="13" id="KW-1185">Reference proteome</keyword>
<organism evidence="12 13">
    <name type="scientific">Phialemonium thermophilum</name>
    <dbReference type="NCBI Taxonomy" id="223376"/>
    <lineage>
        <taxon>Eukaryota</taxon>
        <taxon>Fungi</taxon>
        <taxon>Dikarya</taxon>
        <taxon>Ascomycota</taxon>
        <taxon>Pezizomycotina</taxon>
        <taxon>Sordariomycetes</taxon>
        <taxon>Sordariomycetidae</taxon>
        <taxon>Cephalothecales</taxon>
        <taxon>Cephalothecaceae</taxon>
        <taxon>Phialemonium</taxon>
    </lineage>
</organism>
<evidence type="ECO:0000256" key="4">
    <source>
        <dbReference type="ARBA" id="ARBA00022692"/>
    </source>
</evidence>
<comment type="pathway">
    <text evidence="2">Protein modification; protein glycosylation.</text>
</comment>
<evidence type="ECO:0000256" key="11">
    <source>
        <dbReference type="SAM" id="MobiDB-lite"/>
    </source>
</evidence>
<comment type="caution">
    <text evidence="12">The sequence shown here is derived from an EMBL/GenBank/DDBJ whole genome shotgun (WGS) entry which is preliminary data.</text>
</comment>
<gene>
    <name evidence="12" type="ORF">VTK73DRAFT_835</name>
</gene>
<protein>
    <recommendedName>
        <fullName evidence="8 10">Man(5)GlcNAc(2)-PP-dolichol translocation protein RFT1</fullName>
    </recommendedName>
</protein>
<comment type="subcellular location">
    <subcellularLocation>
        <location evidence="1 10">Endoplasmic reticulum membrane</location>
        <topology evidence="1 10">Multi-pass membrane protein</topology>
    </subcellularLocation>
</comment>
<evidence type="ECO:0000256" key="3">
    <source>
        <dbReference type="ARBA" id="ARBA00010288"/>
    </source>
</evidence>
<keyword evidence="6" id="KW-1133">Transmembrane helix</keyword>
<dbReference type="EMBL" id="JAZHXJ010001188">
    <property type="protein sequence ID" value="KAL1845230.1"/>
    <property type="molecule type" value="Genomic_DNA"/>
</dbReference>
<dbReference type="PANTHER" id="PTHR13117">
    <property type="entry name" value="ENDOPLASMIC RETICULUM MULTISPAN TRANSMEMBRANE PROTEIN-RELATED"/>
    <property type="match status" value="1"/>
</dbReference>
<keyword evidence="5 10" id="KW-0256">Endoplasmic reticulum</keyword>
<evidence type="ECO:0000256" key="9">
    <source>
        <dbReference type="ARBA" id="ARBA00045912"/>
    </source>
</evidence>
<dbReference type="PANTHER" id="PTHR13117:SF5">
    <property type="entry name" value="PROTEIN RFT1 HOMOLOG"/>
    <property type="match status" value="1"/>
</dbReference>
<keyword evidence="4" id="KW-0812">Transmembrane</keyword>
<evidence type="ECO:0000313" key="12">
    <source>
        <dbReference type="EMBL" id="KAL1845230.1"/>
    </source>
</evidence>
<feature type="region of interest" description="Disordered" evidence="11">
    <location>
        <begin position="56"/>
        <end position="81"/>
    </location>
</feature>
<evidence type="ECO:0000256" key="7">
    <source>
        <dbReference type="ARBA" id="ARBA00023136"/>
    </source>
</evidence>
<evidence type="ECO:0000256" key="8">
    <source>
        <dbReference type="ARBA" id="ARBA00044793"/>
    </source>
</evidence>
<proteinExistence type="inferred from homology"/>
<dbReference type="InterPro" id="IPR007594">
    <property type="entry name" value="RFT1"/>
</dbReference>
<feature type="region of interest" description="Disordered" evidence="11">
    <location>
        <begin position="150"/>
        <end position="209"/>
    </location>
</feature>
<comment type="similarity">
    <text evidence="3 10">Belongs to the RFT1 family.</text>
</comment>
<dbReference type="Pfam" id="PF04506">
    <property type="entry name" value="Rft-1"/>
    <property type="match status" value="1"/>
</dbReference>
<evidence type="ECO:0000256" key="6">
    <source>
        <dbReference type="ARBA" id="ARBA00022989"/>
    </source>
</evidence>
<reference evidence="12 13" key="1">
    <citation type="journal article" date="2024" name="Commun. Biol.">
        <title>Comparative genomic analysis of thermophilic fungi reveals convergent evolutionary adaptations and gene losses.</title>
        <authorList>
            <person name="Steindorff A.S."/>
            <person name="Aguilar-Pontes M.V."/>
            <person name="Robinson A.J."/>
            <person name="Andreopoulos B."/>
            <person name="LaButti K."/>
            <person name="Kuo A."/>
            <person name="Mondo S."/>
            <person name="Riley R."/>
            <person name="Otillar R."/>
            <person name="Haridas S."/>
            <person name="Lipzen A."/>
            <person name="Grimwood J."/>
            <person name="Schmutz J."/>
            <person name="Clum A."/>
            <person name="Reid I.D."/>
            <person name="Moisan M.C."/>
            <person name="Butler G."/>
            <person name="Nguyen T.T.M."/>
            <person name="Dewar K."/>
            <person name="Conant G."/>
            <person name="Drula E."/>
            <person name="Henrissat B."/>
            <person name="Hansel C."/>
            <person name="Singer S."/>
            <person name="Hutchinson M.I."/>
            <person name="de Vries R.P."/>
            <person name="Natvig D.O."/>
            <person name="Powell A.J."/>
            <person name="Tsang A."/>
            <person name="Grigoriev I.V."/>
        </authorList>
    </citation>
    <scope>NUCLEOTIDE SEQUENCE [LARGE SCALE GENOMIC DNA]</scope>
    <source>
        <strain evidence="12 13">ATCC 24622</strain>
    </source>
</reference>
<feature type="compositionally biased region" description="Basic residues" evidence="11">
    <location>
        <begin position="192"/>
        <end position="209"/>
    </location>
</feature>
<keyword evidence="7" id="KW-0472">Membrane</keyword>
<name>A0ABR3VU89_9PEZI</name>
<evidence type="ECO:0000256" key="2">
    <source>
        <dbReference type="ARBA" id="ARBA00004922"/>
    </source>
</evidence>
<evidence type="ECO:0000256" key="10">
    <source>
        <dbReference type="RuleBase" id="RU365067"/>
    </source>
</evidence>
<feature type="compositionally biased region" description="Low complexity" evidence="11">
    <location>
        <begin position="172"/>
        <end position="191"/>
    </location>
</feature>
<comment type="function">
    <text evidence="9 10">Intramembrane glycolipid transporter that operates in the biosynthetic pathway of dolichol-linked oligosaccharides, the glycan precursors employed in protein asparagine (N)-glycosylation. The sequential addition of sugars to dolichol pyrophosphate produces dolichol-linked oligosaccharides containing fourteen sugars, including two GlcNAcs, nine mannoses and three glucoses. Once assembled, the oligosaccharide is transferred from the lipid to nascent proteins by oligosaccharyltransferases. The assembly of dolichol-linked oligosaccharides begins on the cytosolic side of the endoplasmic reticulum membrane and finishes in its lumen. RFT1 could mediate the translocation of the cytosolically oriented intermediate DolPP-GlcNAc2Man5, produced by ALG11, into the ER lumen where dolichol-linked oligosaccharides assembly continues. However, the intramembrane lipid transporter activity could not be confirmed in vitro.</text>
</comment>
<sequence>MNHVCLRGSEALESCPGPASISAKWTGTISYHQLALAAYMLGFYYFHSSSLLLPDPRQGSSSRIRPMSDGELVDDTPMADSSTSGQAVRGASLLILLQVASRAVTFVANQLLLRFLTARTLGVSAQLEAYYLTVLFFARESLRVAIQRQAGDADDAWTSQPRDTVDRQDATAASRAPSWPPSSAGCISRPSGRPRRRPLRPRPCRPRRS</sequence>
<keyword evidence="10" id="KW-0813">Transport</keyword>
<evidence type="ECO:0000256" key="1">
    <source>
        <dbReference type="ARBA" id="ARBA00004477"/>
    </source>
</evidence>
<accession>A0ABR3VU89</accession>
<evidence type="ECO:0000313" key="13">
    <source>
        <dbReference type="Proteomes" id="UP001586593"/>
    </source>
</evidence>
<evidence type="ECO:0000256" key="5">
    <source>
        <dbReference type="ARBA" id="ARBA00022824"/>
    </source>
</evidence>